<dbReference type="InterPro" id="IPR000014">
    <property type="entry name" value="PAS"/>
</dbReference>
<protein>
    <recommendedName>
        <fullName evidence="3">histidine kinase</fullName>
        <ecNumber evidence="3">2.7.13.3</ecNumber>
    </recommendedName>
</protein>
<comment type="caution">
    <text evidence="16">The sequence shown here is derived from an EMBL/GenBank/DDBJ whole genome shotgun (WGS) entry which is preliminary data.</text>
</comment>
<dbReference type="Gene3D" id="3.30.565.10">
    <property type="entry name" value="Histidine kinase-like ATPase, C-terminal domain"/>
    <property type="match status" value="1"/>
</dbReference>
<dbReference type="SUPFAM" id="SSF55874">
    <property type="entry name" value="ATPase domain of HSP90 chaperone/DNA topoisomerase II/histidine kinase"/>
    <property type="match status" value="1"/>
</dbReference>
<dbReference type="PROSITE" id="PS50113">
    <property type="entry name" value="PAC"/>
    <property type="match status" value="1"/>
</dbReference>
<evidence type="ECO:0000259" key="14">
    <source>
        <dbReference type="PROSITE" id="PS50112"/>
    </source>
</evidence>
<dbReference type="Pfam" id="PF13426">
    <property type="entry name" value="PAS_9"/>
    <property type="match status" value="1"/>
</dbReference>
<dbReference type="SMART" id="SM00086">
    <property type="entry name" value="PAC"/>
    <property type="match status" value="1"/>
</dbReference>
<evidence type="ECO:0000259" key="13">
    <source>
        <dbReference type="PROSITE" id="PS50109"/>
    </source>
</evidence>
<keyword evidence="4" id="KW-0597">Phosphoprotein</keyword>
<accession>A0ABU5VXQ8</accession>
<feature type="domain" description="PAC" evidence="15">
    <location>
        <begin position="98"/>
        <end position="150"/>
    </location>
</feature>
<name>A0ABU5VXQ8_9BACT</name>
<dbReference type="InterPro" id="IPR036097">
    <property type="entry name" value="HisK_dim/P_sf"/>
</dbReference>
<keyword evidence="8" id="KW-0418">Kinase</keyword>
<dbReference type="PANTHER" id="PTHR42878">
    <property type="entry name" value="TWO-COMPONENT HISTIDINE KINASE"/>
    <property type="match status" value="1"/>
</dbReference>
<evidence type="ECO:0000256" key="8">
    <source>
        <dbReference type="ARBA" id="ARBA00022777"/>
    </source>
</evidence>
<keyword evidence="17" id="KW-1185">Reference proteome</keyword>
<evidence type="ECO:0000256" key="5">
    <source>
        <dbReference type="ARBA" id="ARBA00022679"/>
    </source>
</evidence>
<evidence type="ECO:0000256" key="7">
    <source>
        <dbReference type="ARBA" id="ARBA00022741"/>
    </source>
</evidence>
<dbReference type="Gene3D" id="1.10.287.130">
    <property type="match status" value="1"/>
</dbReference>
<evidence type="ECO:0000256" key="3">
    <source>
        <dbReference type="ARBA" id="ARBA00012438"/>
    </source>
</evidence>
<evidence type="ECO:0000256" key="11">
    <source>
        <dbReference type="ARBA" id="ARBA00023012"/>
    </source>
</evidence>
<evidence type="ECO:0000313" key="16">
    <source>
        <dbReference type="EMBL" id="MEA9357849.1"/>
    </source>
</evidence>
<dbReference type="Pfam" id="PF00512">
    <property type="entry name" value="HisKA"/>
    <property type="match status" value="1"/>
</dbReference>
<evidence type="ECO:0000256" key="2">
    <source>
        <dbReference type="ARBA" id="ARBA00004141"/>
    </source>
</evidence>
<dbReference type="EMBL" id="JAYGJQ010000002">
    <property type="protein sequence ID" value="MEA9357849.1"/>
    <property type="molecule type" value="Genomic_DNA"/>
</dbReference>
<dbReference type="SUPFAM" id="SSF55785">
    <property type="entry name" value="PYP-like sensor domain (PAS domain)"/>
    <property type="match status" value="1"/>
</dbReference>
<dbReference type="PRINTS" id="PR00344">
    <property type="entry name" value="BCTRLSENSOR"/>
</dbReference>
<sequence>MSNANFETSSLVSPKLSFVVEDSEKKAKDLLHAIDESSIVAFADLSGEINYVNDKFCEISGYRREELIGRQHNIINSGYHSKEFFVDLWKTIRLGKIWKGEIKNKAKDGSYYWVFTTIVPILDESGRPREFLSIRYDITEKKRLEDENIKNIQEILETKINQETSERFVSSLTHDMRTPLTAAKLSAQMILRNMDNRESVKKFASMIINNLNRTDEMIIDLLNATKIRAGQKIDVQMELCDANDIAKKTIDELVAVYGERFELYIHGDGVGVWSSSGIKRIIENLCINAIKYGDNRKIKVAIITDAKELKIQVQNWGEIIKKDEASNLFNYLQRTFSAQKSHKKGWGIGLTIVKGMAESHHGDVVVTSTHENGTIFTVRLPKQTASDIT</sequence>
<proteinExistence type="predicted"/>
<keyword evidence="12" id="KW-0472">Membrane</keyword>
<dbReference type="InterPro" id="IPR001610">
    <property type="entry name" value="PAC"/>
</dbReference>
<dbReference type="InterPro" id="IPR050351">
    <property type="entry name" value="BphY/WalK/GraS-like"/>
</dbReference>
<keyword evidence="10" id="KW-1133">Transmembrane helix</keyword>
<dbReference type="Gene3D" id="3.30.450.20">
    <property type="entry name" value="PAS domain"/>
    <property type="match status" value="1"/>
</dbReference>
<dbReference type="EC" id="2.7.13.3" evidence="3"/>
<dbReference type="PROSITE" id="PS50109">
    <property type="entry name" value="HIS_KIN"/>
    <property type="match status" value="1"/>
</dbReference>
<evidence type="ECO:0000313" key="17">
    <source>
        <dbReference type="Proteomes" id="UP001302274"/>
    </source>
</evidence>
<evidence type="ECO:0000256" key="6">
    <source>
        <dbReference type="ARBA" id="ARBA00022692"/>
    </source>
</evidence>
<feature type="domain" description="Histidine kinase" evidence="13">
    <location>
        <begin position="171"/>
        <end position="384"/>
    </location>
</feature>
<dbReference type="SMART" id="SM00388">
    <property type="entry name" value="HisKA"/>
    <property type="match status" value="1"/>
</dbReference>
<keyword evidence="7" id="KW-0547">Nucleotide-binding</keyword>
<dbReference type="PROSITE" id="PS50112">
    <property type="entry name" value="PAS"/>
    <property type="match status" value="1"/>
</dbReference>
<evidence type="ECO:0000256" key="10">
    <source>
        <dbReference type="ARBA" id="ARBA00022989"/>
    </source>
</evidence>
<dbReference type="InterPro" id="IPR036890">
    <property type="entry name" value="HATPase_C_sf"/>
</dbReference>
<dbReference type="NCBIfam" id="TIGR00229">
    <property type="entry name" value="sensory_box"/>
    <property type="match status" value="1"/>
</dbReference>
<dbReference type="Pfam" id="PF02518">
    <property type="entry name" value="HATPase_c"/>
    <property type="match status" value="1"/>
</dbReference>
<comment type="subcellular location">
    <subcellularLocation>
        <location evidence="2">Membrane</location>
        <topology evidence="2">Multi-pass membrane protein</topology>
    </subcellularLocation>
</comment>
<organism evidence="16 17">
    <name type="scientific">Bacteriovorax antarcticus</name>
    <dbReference type="NCBI Taxonomy" id="3088717"/>
    <lineage>
        <taxon>Bacteria</taxon>
        <taxon>Pseudomonadati</taxon>
        <taxon>Bdellovibrionota</taxon>
        <taxon>Bacteriovoracia</taxon>
        <taxon>Bacteriovoracales</taxon>
        <taxon>Bacteriovoracaceae</taxon>
        <taxon>Bacteriovorax</taxon>
    </lineage>
</organism>
<dbReference type="SUPFAM" id="SSF47384">
    <property type="entry name" value="Homodimeric domain of signal transducing histidine kinase"/>
    <property type="match status" value="1"/>
</dbReference>
<keyword evidence="6" id="KW-0812">Transmembrane</keyword>
<dbReference type="CDD" id="cd00130">
    <property type="entry name" value="PAS"/>
    <property type="match status" value="1"/>
</dbReference>
<dbReference type="RefSeq" id="WP_323578022.1">
    <property type="nucleotide sequence ID" value="NZ_JAYGJQ010000002.1"/>
</dbReference>
<dbReference type="SMART" id="SM00387">
    <property type="entry name" value="HATPase_c"/>
    <property type="match status" value="1"/>
</dbReference>
<evidence type="ECO:0000256" key="1">
    <source>
        <dbReference type="ARBA" id="ARBA00000085"/>
    </source>
</evidence>
<reference evidence="16 17" key="1">
    <citation type="submission" date="2023-11" db="EMBL/GenBank/DDBJ databases">
        <title>A Novel Polar Bacteriovorax (B. antarcticus) Isolated from the Biocrust in Antarctica.</title>
        <authorList>
            <person name="Mun W."/>
            <person name="Choi S.Y."/>
            <person name="Mitchell R.J."/>
        </authorList>
    </citation>
    <scope>NUCLEOTIDE SEQUENCE [LARGE SCALE GENOMIC DNA]</scope>
    <source>
        <strain evidence="16 17">PP10</strain>
    </source>
</reference>
<dbReference type="InterPro" id="IPR003594">
    <property type="entry name" value="HATPase_dom"/>
</dbReference>
<evidence type="ECO:0000256" key="12">
    <source>
        <dbReference type="ARBA" id="ARBA00023136"/>
    </source>
</evidence>
<evidence type="ECO:0000256" key="4">
    <source>
        <dbReference type="ARBA" id="ARBA00022553"/>
    </source>
</evidence>
<dbReference type="InterPro" id="IPR003661">
    <property type="entry name" value="HisK_dim/P_dom"/>
</dbReference>
<dbReference type="CDD" id="cd00082">
    <property type="entry name" value="HisKA"/>
    <property type="match status" value="1"/>
</dbReference>
<dbReference type="Proteomes" id="UP001302274">
    <property type="component" value="Unassembled WGS sequence"/>
</dbReference>
<keyword evidence="9" id="KW-0067">ATP-binding</keyword>
<evidence type="ECO:0000256" key="9">
    <source>
        <dbReference type="ARBA" id="ARBA00022840"/>
    </source>
</evidence>
<dbReference type="PANTHER" id="PTHR42878:SF7">
    <property type="entry name" value="SENSOR HISTIDINE KINASE GLRK"/>
    <property type="match status" value="1"/>
</dbReference>
<gene>
    <name evidence="16" type="ORF">SHI21_16580</name>
</gene>
<comment type="catalytic activity">
    <reaction evidence="1">
        <text>ATP + protein L-histidine = ADP + protein N-phospho-L-histidine.</text>
        <dbReference type="EC" id="2.7.13.3"/>
    </reaction>
</comment>
<evidence type="ECO:0000259" key="15">
    <source>
        <dbReference type="PROSITE" id="PS50113"/>
    </source>
</evidence>
<keyword evidence="11" id="KW-0902">Two-component regulatory system</keyword>
<keyword evidence="5" id="KW-0808">Transferase</keyword>
<dbReference type="InterPro" id="IPR000700">
    <property type="entry name" value="PAS-assoc_C"/>
</dbReference>
<feature type="domain" description="PAS" evidence="14">
    <location>
        <begin position="23"/>
        <end position="71"/>
    </location>
</feature>
<dbReference type="InterPro" id="IPR004358">
    <property type="entry name" value="Sig_transdc_His_kin-like_C"/>
</dbReference>
<dbReference type="InterPro" id="IPR005467">
    <property type="entry name" value="His_kinase_dom"/>
</dbReference>
<dbReference type="InterPro" id="IPR035965">
    <property type="entry name" value="PAS-like_dom_sf"/>
</dbReference>